<dbReference type="UniPathway" id="UPA00056">
    <property type="reaction ID" value="UER00094"/>
</dbReference>
<dbReference type="InterPro" id="IPR020568">
    <property type="entry name" value="Ribosomal_Su5_D2-typ_SF"/>
</dbReference>
<dbReference type="GO" id="GO:0016114">
    <property type="term" value="P:terpenoid biosynthetic process"/>
    <property type="evidence" value="ECO:0007669"/>
    <property type="project" value="InterPro"/>
</dbReference>
<dbReference type="GO" id="GO:0019288">
    <property type="term" value="P:isopentenyl diphosphate biosynthetic process, methylerythritol 4-phosphate pathway"/>
    <property type="evidence" value="ECO:0007669"/>
    <property type="project" value="UniProtKB-UniRule"/>
</dbReference>
<dbReference type="InterPro" id="IPR014721">
    <property type="entry name" value="Ribsml_uS5_D2-typ_fold_subgr"/>
</dbReference>
<dbReference type="Gene3D" id="3.30.230.10">
    <property type="match status" value="1"/>
</dbReference>
<accession>A0A3D4V8U8</accession>
<comment type="function">
    <text evidence="6">Catalyzes the phosphorylation of the position 2 hydroxy group of 4-diphosphocytidyl-2C-methyl-D-erythritol.</text>
</comment>
<protein>
    <recommendedName>
        <fullName evidence="1 6">4-diphosphocytidyl-2-C-methyl-D-erythritol kinase</fullName>
        <shortName evidence="6">CMK</shortName>
        <ecNumber evidence="6">2.7.1.148</ecNumber>
    </recommendedName>
    <alternativeName>
        <fullName evidence="6">4-(cytidine-5'-diphospho)-2-C-methyl-D-erythritol kinase</fullName>
    </alternativeName>
</protein>
<evidence type="ECO:0000256" key="5">
    <source>
        <dbReference type="ARBA" id="ARBA00022840"/>
    </source>
</evidence>
<dbReference type="PANTHER" id="PTHR43527:SF2">
    <property type="entry name" value="4-DIPHOSPHOCYTIDYL-2-C-METHYL-D-ERYTHRITOL KINASE, CHLOROPLASTIC"/>
    <property type="match status" value="1"/>
</dbReference>
<comment type="similarity">
    <text evidence="6">Belongs to the GHMP kinase family. IspE subfamily.</text>
</comment>
<evidence type="ECO:0000313" key="8">
    <source>
        <dbReference type="EMBL" id="HCT57058.1"/>
    </source>
</evidence>
<feature type="binding site" evidence="6">
    <location>
        <begin position="100"/>
        <end position="110"/>
    </location>
    <ligand>
        <name>ATP</name>
        <dbReference type="ChEBI" id="CHEBI:30616"/>
    </ligand>
</feature>
<dbReference type="GO" id="GO:0005524">
    <property type="term" value="F:ATP binding"/>
    <property type="evidence" value="ECO:0007669"/>
    <property type="project" value="UniProtKB-UniRule"/>
</dbReference>
<evidence type="ECO:0000256" key="3">
    <source>
        <dbReference type="ARBA" id="ARBA00022741"/>
    </source>
</evidence>
<feature type="domain" description="GHMP kinase N-terminal" evidence="7">
    <location>
        <begin position="72"/>
        <end position="149"/>
    </location>
</feature>
<dbReference type="SUPFAM" id="SSF54211">
    <property type="entry name" value="Ribosomal protein S5 domain 2-like"/>
    <property type="match status" value="1"/>
</dbReference>
<proteinExistence type="inferred from homology"/>
<keyword evidence="5 6" id="KW-0067">ATP-binding</keyword>
<dbReference type="Pfam" id="PF00288">
    <property type="entry name" value="GHMP_kinases_N"/>
    <property type="match status" value="1"/>
</dbReference>
<dbReference type="GO" id="GO:0050515">
    <property type="term" value="F:4-(cytidine 5'-diphospho)-2-C-methyl-D-erythritol kinase activity"/>
    <property type="evidence" value="ECO:0007669"/>
    <property type="project" value="UniProtKB-UniRule"/>
</dbReference>
<comment type="caution">
    <text evidence="8">The sequence shown here is derived from an EMBL/GenBank/DDBJ whole genome shotgun (WGS) entry which is preliminary data.</text>
</comment>
<name>A0A3D4V8U8_9BACT</name>
<dbReference type="EC" id="2.7.1.148" evidence="6"/>
<dbReference type="AlphaFoldDB" id="A0A3D4V8U8"/>
<dbReference type="EMBL" id="DPIY01000006">
    <property type="protein sequence ID" value="HCT57058.1"/>
    <property type="molecule type" value="Genomic_DNA"/>
</dbReference>
<dbReference type="InterPro" id="IPR006204">
    <property type="entry name" value="GHMP_kinase_N_dom"/>
</dbReference>
<dbReference type="PANTHER" id="PTHR43527">
    <property type="entry name" value="4-DIPHOSPHOCYTIDYL-2-C-METHYL-D-ERYTHRITOL KINASE, CHLOROPLASTIC"/>
    <property type="match status" value="1"/>
</dbReference>
<organism evidence="8 9">
    <name type="scientific">Gemmatimonas aurantiaca</name>
    <dbReference type="NCBI Taxonomy" id="173480"/>
    <lineage>
        <taxon>Bacteria</taxon>
        <taxon>Pseudomonadati</taxon>
        <taxon>Gemmatimonadota</taxon>
        <taxon>Gemmatimonadia</taxon>
        <taxon>Gemmatimonadales</taxon>
        <taxon>Gemmatimonadaceae</taxon>
        <taxon>Gemmatimonas</taxon>
    </lineage>
</organism>
<keyword evidence="4 6" id="KW-0418">Kinase</keyword>
<gene>
    <name evidence="6" type="primary">ispE</name>
    <name evidence="8" type="ORF">DGD08_07560</name>
</gene>
<evidence type="ECO:0000259" key="7">
    <source>
        <dbReference type="Pfam" id="PF00288"/>
    </source>
</evidence>
<dbReference type="SUPFAM" id="SSF55060">
    <property type="entry name" value="GHMP Kinase, C-terminal domain"/>
    <property type="match status" value="1"/>
</dbReference>
<dbReference type="HAMAP" id="MF_00061">
    <property type="entry name" value="IspE"/>
    <property type="match status" value="1"/>
</dbReference>
<keyword evidence="3 6" id="KW-0547">Nucleotide-binding</keyword>
<feature type="active site" evidence="6">
    <location>
        <position position="142"/>
    </location>
</feature>
<dbReference type="InterPro" id="IPR004424">
    <property type="entry name" value="IspE"/>
</dbReference>
<keyword evidence="2 6" id="KW-0808">Transferase</keyword>
<reference evidence="8 9" key="1">
    <citation type="journal article" date="2018" name="Nat. Biotechnol.">
        <title>A standardized bacterial taxonomy based on genome phylogeny substantially revises the tree of life.</title>
        <authorList>
            <person name="Parks D.H."/>
            <person name="Chuvochina M."/>
            <person name="Waite D.W."/>
            <person name="Rinke C."/>
            <person name="Skarshewski A."/>
            <person name="Chaumeil P.A."/>
            <person name="Hugenholtz P."/>
        </authorList>
    </citation>
    <scope>NUCLEOTIDE SEQUENCE [LARGE SCALE GENOMIC DNA]</scope>
    <source>
        <strain evidence="8">UBA8844</strain>
    </source>
</reference>
<comment type="pathway">
    <text evidence="6">Isoprenoid biosynthesis; isopentenyl diphosphate biosynthesis via DXP pathway; isopentenyl diphosphate from 1-deoxy-D-xylulose 5-phosphate: step 3/6.</text>
</comment>
<dbReference type="Proteomes" id="UP000264071">
    <property type="component" value="Unassembled WGS sequence"/>
</dbReference>
<sequence>MTAVHVERAHAKINLVLRILAREASGYHGIETLFQRLALHDVVHVQVNDGPSSLHCDGPAMPAAGLGDATSNLAWRAAAAYAHEADWLRSWQIDIEKHIPVGGGLGGGSADAAAVLRALDALAPRPLGLTRLLEIGGALGADVPFLVSGDSRAWAWGRGDRLLALPALPPMAVTLVTFASGVNTGSAYGAFAAWREAAQAPITAARLAPHALDSWDAIAGIAANDFERVVPAMHGGVATALPIVQHQAAVLRSQGRPAIGMMSGSGATCFLLRAGNVNGTLATSTDATLVSTMTF</sequence>
<evidence type="ECO:0000256" key="6">
    <source>
        <dbReference type="HAMAP-Rule" id="MF_00061"/>
    </source>
</evidence>
<dbReference type="PIRSF" id="PIRSF010376">
    <property type="entry name" value="IspE"/>
    <property type="match status" value="1"/>
</dbReference>
<evidence type="ECO:0000256" key="4">
    <source>
        <dbReference type="ARBA" id="ARBA00022777"/>
    </source>
</evidence>
<evidence type="ECO:0000256" key="2">
    <source>
        <dbReference type="ARBA" id="ARBA00022679"/>
    </source>
</evidence>
<feature type="active site" evidence="6">
    <location>
        <position position="12"/>
    </location>
</feature>
<dbReference type="OMA" id="RWPSPAK"/>
<comment type="catalytic activity">
    <reaction evidence="6">
        <text>4-CDP-2-C-methyl-D-erythritol + ATP = 4-CDP-2-C-methyl-D-erythritol 2-phosphate + ADP + H(+)</text>
        <dbReference type="Rhea" id="RHEA:18437"/>
        <dbReference type="ChEBI" id="CHEBI:15378"/>
        <dbReference type="ChEBI" id="CHEBI:30616"/>
        <dbReference type="ChEBI" id="CHEBI:57823"/>
        <dbReference type="ChEBI" id="CHEBI:57919"/>
        <dbReference type="ChEBI" id="CHEBI:456216"/>
        <dbReference type="EC" id="2.7.1.148"/>
    </reaction>
</comment>
<dbReference type="Gene3D" id="3.30.70.890">
    <property type="entry name" value="GHMP kinase, C-terminal domain"/>
    <property type="match status" value="1"/>
</dbReference>
<evidence type="ECO:0000256" key="1">
    <source>
        <dbReference type="ARBA" id="ARBA00017473"/>
    </source>
</evidence>
<evidence type="ECO:0000313" key="9">
    <source>
        <dbReference type="Proteomes" id="UP000264071"/>
    </source>
</evidence>
<keyword evidence="6" id="KW-0414">Isoprene biosynthesis</keyword>
<dbReference type="InterPro" id="IPR036554">
    <property type="entry name" value="GHMP_kinase_C_sf"/>
</dbReference>